<feature type="region of interest" description="Disordered" evidence="1">
    <location>
        <begin position="129"/>
        <end position="202"/>
    </location>
</feature>
<feature type="compositionally biased region" description="Basic and acidic residues" evidence="1">
    <location>
        <begin position="379"/>
        <end position="406"/>
    </location>
</feature>
<dbReference type="AlphaFoldDB" id="A0A423XNC8"/>
<reference evidence="2 3" key="1">
    <citation type="submission" date="2015-09" db="EMBL/GenBank/DDBJ databases">
        <title>Host preference determinants of Valsa canker pathogens revealed by comparative genomics.</title>
        <authorList>
            <person name="Yin Z."/>
            <person name="Huang L."/>
        </authorList>
    </citation>
    <scope>NUCLEOTIDE SEQUENCE [LARGE SCALE GENOMIC DNA]</scope>
    <source>
        <strain evidence="2 3">SXYLt</strain>
    </source>
</reference>
<name>A0A423XNC8_9PEZI</name>
<feature type="region of interest" description="Disordered" evidence="1">
    <location>
        <begin position="379"/>
        <end position="425"/>
    </location>
</feature>
<feature type="region of interest" description="Disordered" evidence="1">
    <location>
        <begin position="220"/>
        <end position="356"/>
    </location>
</feature>
<sequence length="509" mass="56473">MVRENLADMTTVLAGVPTYSHHSNKITKPRGKMVKPILKKVIPQSPKNSLDLDRGWDDQTADFGCGGIYESAPTSTTRSARDVSFPVTPWEPSGYTSAPRSTPCAPEMVSPIGGGESVASIARSINNRGRFQQHARSPSGTSIATNSSSNHHRPGYTGGGGSFVHPFQQTPRTSTPPVTYANSFTSFERDNNNNMPRDYSPTVITENEDDEIEIGLPRSTSLPQSLSAHPNQRPQPSINSHSTASLTRRPSLTSQRTSSLTDLNNDVNATRPPLRVNTLPIRRSHPQPQSSPPPPPAKATHGSINTSSYSNSDLQLNNTSSADSPRPSLTLPTATPSTGPMSPIRTSLEGAFRLRSRSEIDTGARREDIREARRKFEEAERLKQEKYESEQRKKRERKDSKMEKVVGRPSFSRKRTSEANTVTDTRHTKSVEILRPETINEKVQRPGSAFMSRTYESTEGGVEPSFEPDVADVRFEAPKRASGAKRRTQSYWTRFILWLRTRLLKLGRR</sequence>
<dbReference type="Proteomes" id="UP000285146">
    <property type="component" value="Unassembled WGS sequence"/>
</dbReference>
<gene>
    <name evidence="2" type="ORF">VPNG_00482</name>
</gene>
<feature type="compositionally biased region" description="Polar residues" evidence="1">
    <location>
        <begin position="129"/>
        <end position="149"/>
    </location>
</feature>
<evidence type="ECO:0000256" key="1">
    <source>
        <dbReference type="SAM" id="MobiDB-lite"/>
    </source>
</evidence>
<feature type="compositionally biased region" description="Low complexity" evidence="1">
    <location>
        <begin position="324"/>
        <end position="338"/>
    </location>
</feature>
<dbReference type="InParanoid" id="A0A423XNC8"/>
<dbReference type="OrthoDB" id="5377213at2759"/>
<keyword evidence="3" id="KW-1185">Reference proteome</keyword>
<feature type="compositionally biased region" description="Polar residues" evidence="1">
    <location>
        <begin position="220"/>
        <end position="268"/>
    </location>
</feature>
<dbReference type="EMBL" id="LKEB01000001">
    <property type="protein sequence ID" value="ROW18059.1"/>
    <property type="molecule type" value="Genomic_DNA"/>
</dbReference>
<feature type="compositionally biased region" description="Polar residues" evidence="1">
    <location>
        <begin position="302"/>
        <end position="323"/>
    </location>
</feature>
<comment type="caution">
    <text evidence="2">The sequence shown here is derived from an EMBL/GenBank/DDBJ whole genome shotgun (WGS) entry which is preliminary data.</text>
</comment>
<protein>
    <submittedName>
        <fullName evidence="2">Uncharacterized protein</fullName>
    </submittedName>
</protein>
<dbReference type="STRING" id="1230097.A0A423XNC8"/>
<accession>A0A423XNC8</accession>
<evidence type="ECO:0000313" key="2">
    <source>
        <dbReference type="EMBL" id="ROW18059.1"/>
    </source>
</evidence>
<proteinExistence type="predicted"/>
<evidence type="ECO:0000313" key="3">
    <source>
        <dbReference type="Proteomes" id="UP000285146"/>
    </source>
</evidence>
<feature type="compositionally biased region" description="Polar residues" evidence="1">
    <location>
        <begin position="167"/>
        <end position="186"/>
    </location>
</feature>
<organism evidence="2 3">
    <name type="scientific">Cytospora leucostoma</name>
    <dbReference type="NCBI Taxonomy" id="1230097"/>
    <lineage>
        <taxon>Eukaryota</taxon>
        <taxon>Fungi</taxon>
        <taxon>Dikarya</taxon>
        <taxon>Ascomycota</taxon>
        <taxon>Pezizomycotina</taxon>
        <taxon>Sordariomycetes</taxon>
        <taxon>Sordariomycetidae</taxon>
        <taxon>Diaporthales</taxon>
        <taxon>Cytosporaceae</taxon>
        <taxon>Cytospora</taxon>
    </lineage>
</organism>